<dbReference type="Proteomes" id="UP000076830">
    <property type="component" value="Chromosome"/>
</dbReference>
<accession>A0A160DWC5</accession>
<dbReference type="InterPro" id="IPR036034">
    <property type="entry name" value="PDZ_sf"/>
</dbReference>
<dbReference type="PANTHER" id="PTHR42837">
    <property type="entry name" value="REGULATOR OF SIGMA-E PROTEASE RSEP"/>
    <property type="match status" value="1"/>
</dbReference>
<protein>
    <submittedName>
        <fullName evidence="6">PDZ/DHR/GLGF domain protein</fullName>
    </submittedName>
</protein>
<dbReference type="InterPro" id="IPR004387">
    <property type="entry name" value="Pept_M50_Zn"/>
</dbReference>
<evidence type="ECO:0000256" key="3">
    <source>
        <dbReference type="SAM" id="MobiDB-lite"/>
    </source>
</evidence>
<dbReference type="GO" id="GO:0006508">
    <property type="term" value="P:proteolysis"/>
    <property type="evidence" value="ECO:0007669"/>
    <property type="project" value="InterPro"/>
</dbReference>
<feature type="domain" description="PDZ" evidence="5">
    <location>
        <begin position="68"/>
        <end position="120"/>
    </location>
</feature>
<dbReference type="RefSeq" id="WP_067648598.1">
    <property type="nucleotide sequence ID" value="NZ_CP015249.1"/>
</dbReference>
<evidence type="ECO:0000256" key="1">
    <source>
        <dbReference type="ARBA" id="ARBA00001947"/>
    </source>
</evidence>
<organism evidence="6 7">
    <name type="scientific">Dokdonella koreensis DS-123</name>
    <dbReference type="NCBI Taxonomy" id="1300342"/>
    <lineage>
        <taxon>Bacteria</taxon>
        <taxon>Pseudomonadati</taxon>
        <taxon>Pseudomonadota</taxon>
        <taxon>Gammaproteobacteria</taxon>
        <taxon>Lysobacterales</taxon>
        <taxon>Rhodanobacteraceae</taxon>
        <taxon>Dokdonella</taxon>
    </lineage>
</organism>
<feature type="coiled-coil region" evidence="2">
    <location>
        <begin position="30"/>
        <end position="57"/>
    </location>
</feature>
<comment type="cofactor">
    <cofactor evidence="1">
        <name>Zn(2+)</name>
        <dbReference type="ChEBI" id="CHEBI:29105"/>
    </cofactor>
</comment>
<evidence type="ECO:0000256" key="4">
    <source>
        <dbReference type="SAM" id="SignalP"/>
    </source>
</evidence>
<evidence type="ECO:0000313" key="6">
    <source>
        <dbReference type="EMBL" id="ANB18724.1"/>
    </source>
</evidence>
<dbReference type="Pfam" id="PF13180">
    <property type="entry name" value="PDZ_2"/>
    <property type="match status" value="1"/>
</dbReference>
<feature type="region of interest" description="Disordered" evidence="3">
    <location>
        <begin position="350"/>
        <end position="407"/>
    </location>
</feature>
<feature type="signal peptide" evidence="4">
    <location>
        <begin position="1"/>
        <end position="19"/>
    </location>
</feature>
<feature type="compositionally biased region" description="Pro residues" evidence="3">
    <location>
        <begin position="351"/>
        <end position="400"/>
    </location>
</feature>
<keyword evidence="7" id="KW-1185">Reference proteome</keyword>
<dbReference type="Pfam" id="PF17820">
    <property type="entry name" value="PDZ_6"/>
    <property type="match status" value="1"/>
</dbReference>
<dbReference type="GO" id="GO:0016020">
    <property type="term" value="C:membrane"/>
    <property type="evidence" value="ECO:0007669"/>
    <property type="project" value="InterPro"/>
</dbReference>
<dbReference type="Gene3D" id="2.30.42.10">
    <property type="match status" value="2"/>
</dbReference>
<evidence type="ECO:0000259" key="5">
    <source>
        <dbReference type="PROSITE" id="PS50106"/>
    </source>
</evidence>
<dbReference type="EMBL" id="CP015249">
    <property type="protein sequence ID" value="ANB18724.1"/>
    <property type="molecule type" value="Genomic_DNA"/>
</dbReference>
<keyword evidence="2" id="KW-0175">Coiled coil</keyword>
<evidence type="ECO:0000313" key="7">
    <source>
        <dbReference type="Proteomes" id="UP000076830"/>
    </source>
</evidence>
<dbReference type="PROSITE" id="PS50106">
    <property type="entry name" value="PDZ"/>
    <property type="match status" value="1"/>
</dbReference>
<dbReference type="InterPro" id="IPR041489">
    <property type="entry name" value="PDZ_6"/>
</dbReference>
<dbReference type="SMART" id="SM00228">
    <property type="entry name" value="PDZ"/>
    <property type="match status" value="2"/>
</dbReference>
<dbReference type="InterPro" id="IPR001478">
    <property type="entry name" value="PDZ"/>
</dbReference>
<sequence>MKPVISLLALAIACAHVQAADTQAPAAPDTEAARKELGELRQQMSDLSRRMADLSRELGDTGPRAYALRYLNEPDRAIIGVVLGTEADGVRVNGVTPDGPAARAGLRSGDLITAVNGQKLAKKDPDASLAKARSLLDGIKAGQEIRLAWQRDGKTQPDLKLTAERRQAQQWPRVFVDRSTERNADGQEITRIEIDGAGLPPDLDDRVRRATAHARLAAVDAAEISKRARVVAIDAGKHADLARLEFVRDTMPWWNINLASLNPDLGRYFGTDEGVLVLQTGERALPGLKPGDVIQSVAGKKVARPEDALRALRDQPAGGDVDVSVLRDRKTLALKTKAPEYKAIYDVDFVAPPPPPAAPAAPPPPPKPPTPPPYPGATAPPAPPAVPASPPPAPPAPPAAPRGGSGR</sequence>
<dbReference type="GO" id="GO:0004222">
    <property type="term" value="F:metalloendopeptidase activity"/>
    <property type="evidence" value="ECO:0007669"/>
    <property type="project" value="InterPro"/>
</dbReference>
<proteinExistence type="predicted"/>
<feature type="chain" id="PRO_5007813921" evidence="4">
    <location>
        <begin position="20"/>
        <end position="407"/>
    </location>
</feature>
<evidence type="ECO:0000256" key="2">
    <source>
        <dbReference type="SAM" id="Coils"/>
    </source>
</evidence>
<gene>
    <name evidence="6" type="ORF">I596_2729</name>
</gene>
<dbReference type="STRING" id="1300342.I596_2729"/>
<dbReference type="AlphaFoldDB" id="A0A160DWC5"/>
<dbReference type="SUPFAM" id="SSF50156">
    <property type="entry name" value="PDZ domain-like"/>
    <property type="match status" value="2"/>
</dbReference>
<name>A0A160DWC5_9GAMM</name>
<keyword evidence="4" id="KW-0732">Signal</keyword>
<dbReference type="KEGG" id="dko:I596_2729"/>
<reference evidence="6 7" key="1">
    <citation type="submission" date="2016-04" db="EMBL/GenBank/DDBJ databases">
        <title>Complete genome sequence of Dokdonella koreensis DS-123T.</title>
        <authorList>
            <person name="Kim J.F."/>
            <person name="Lee H."/>
            <person name="Kwak M.-J."/>
        </authorList>
    </citation>
    <scope>NUCLEOTIDE SEQUENCE [LARGE SCALE GENOMIC DNA]</scope>
    <source>
        <strain evidence="6 7">DS-123</strain>
    </source>
</reference>
<dbReference type="PANTHER" id="PTHR42837:SF2">
    <property type="entry name" value="MEMBRANE METALLOPROTEASE ARASP2, CHLOROPLASTIC-RELATED"/>
    <property type="match status" value="1"/>
</dbReference>